<keyword evidence="2" id="KW-1185">Reference proteome</keyword>
<name>A0ABT6HGH1_9ACTN</name>
<dbReference type="EMBL" id="JARWBG010000001">
    <property type="protein sequence ID" value="MDH2387377.1"/>
    <property type="molecule type" value="Genomic_DNA"/>
</dbReference>
<comment type="caution">
    <text evidence="1">The sequence shown here is derived from an EMBL/GenBank/DDBJ whole genome shotgun (WGS) entry which is preliminary data.</text>
</comment>
<reference evidence="1 2" key="1">
    <citation type="submission" date="2023-04" db="EMBL/GenBank/DDBJ databases">
        <title>Streptomyces chengmaiensis sp. nov. isolated from the stem of mangrove plant in Hainan.</title>
        <authorList>
            <person name="Huang X."/>
            <person name="Zhou S."/>
            <person name="Chu X."/>
            <person name="Xie Y."/>
            <person name="Lin Y."/>
        </authorList>
    </citation>
    <scope>NUCLEOTIDE SEQUENCE [LARGE SCALE GENOMIC DNA]</scope>
    <source>
        <strain evidence="1 2">HNM0663</strain>
    </source>
</reference>
<gene>
    <name evidence="1" type="ORF">QCN29_00965</name>
</gene>
<sequence>MQVAFQIMLALRLLRAVGRRGKLARWFGEHGHPEPAAPPATEATP</sequence>
<evidence type="ECO:0000313" key="2">
    <source>
        <dbReference type="Proteomes" id="UP001223144"/>
    </source>
</evidence>
<organism evidence="1 2">
    <name type="scientific">Streptomyces chengmaiensis</name>
    <dbReference type="NCBI Taxonomy" id="3040919"/>
    <lineage>
        <taxon>Bacteria</taxon>
        <taxon>Bacillati</taxon>
        <taxon>Actinomycetota</taxon>
        <taxon>Actinomycetes</taxon>
        <taxon>Kitasatosporales</taxon>
        <taxon>Streptomycetaceae</taxon>
        <taxon>Streptomyces</taxon>
    </lineage>
</organism>
<dbReference type="RefSeq" id="WP_279925489.1">
    <property type="nucleotide sequence ID" value="NZ_JARWBG010000001.1"/>
</dbReference>
<dbReference type="Proteomes" id="UP001223144">
    <property type="component" value="Unassembled WGS sequence"/>
</dbReference>
<accession>A0ABT6HGH1</accession>
<protein>
    <submittedName>
        <fullName evidence="1">Uncharacterized protein</fullName>
    </submittedName>
</protein>
<evidence type="ECO:0000313" key="1">
    <source>
        <dbReference type="EMBL" id="MDH2387377.1"/>
    </source>
</evidence>
<proteinExistence type="predicted"/>